<evidence type="ECO:0000313" key="7">
    <source>
        <dbReference type="Proteomes" id="UP000677457"/>
    </source>
</evidence>
<keyword evidence="3" id="KW-1133">Transmembrane helix</keyword>
<protein>
    <recommendedName>
        <fullName evidence="5">Major facilitator superfamily (MFS) profile domain-containing protein</fullName>
    </recommendedName>
</protein>
<keyword evidence="7" id="KW-1185">Reference proteome</keyword>
<dbReference type="Gene3D" id="1.20.1720.10">
    <property type="entry name" value="Multidrug resistance protein D"/>
    <property type="match status" value="1"/>
</dbReference>
<dbReference type="InterPro" id="IPR036259">
    <property type="entry name" value="MFS_trans_sf"/>
</dbReference>
<dbReference type="RefSeq" id="WP_230533815.1">
    <property type="nucleotide sequence ID" value="NZ_BOQM01000026.1"/>
</dbReference>
<organism evidence="6 7">
    <name type="scientific">Salinispora arenicola</name>
    <dbReference type="NCBI Taxonomy" id="168697"/>
    <lineage>
        <taxon>Bacteria</taxon>
        <taxon>Bacillati</taxon>
        <taxon>Actinomycetota</taxon>
        <taxon>Actinomycetes</taxon>
        <taxon>Micromonosporales</taxon>
        <taxon>Micromonosporaceae</taxon>
        <taxon>Salinispora</taxon>
    </lineage>
</organism>
<dbReference type="InterPro" id="IPR020846">
    <property type="entry name" value="MFS_dom"/>
</dbReference>
<dbReference type="PROSITE" id="PS50850">
    <property type="entry name" value="MFS"/>
    <property type="match status" value="1"/>
</dbReference>
<name>A0ABQ4JUH1_SALAC</name>
<dbReference type="Proteomes" id="UP000677457">
    <property type="component" value="Unassembled WGS sequence"/>
</dbReference>
<accession>A0ABQ4JUH1</accession>
<comment type="caution">
    <text evidence="6">The sequence shown here is derived from an EMBL/GenBank/DDBJ whole genome shotgun (WGS) entry which is preliminary data.</text>
</comment>
<keyword evidence="4" id="KW-0472">Membrane</keyword>
<comment type="subcellular location">
    <subcellularLocation>
        <location evidence="1">Cell membrane</location>
        <topology evidence="1">Multi-pass membrane protein</topology>
    </subcellularLocation>
</comment>
<dbReference type="GeneID" id="93772520"/>
<proteinExistence type="predicted"/>
<keyword evidence="2" id="KW-0812">Transmembrane</keyword>
<dbReference type="EMBL" id="BOQM01000026">
    <property type="protein sequence ID" value="GIM86607.1"/>
    <property type="molecule type" value="Genomic_DNA"/>
</dbReference>
<evidence type="ECO:0000256" key="1">
    <source>
        <dbReference type="ARBA" id="ARBA00004651"/>
    </source>
</evidence>
<feature type="domain" description="Major facilitator superfamily (MFS) profile" evidence="5">
    <location>
        <begin position="1"/>
        <end position="66"/>
    </location>
</feature>
<evidence type="ECO:0000313" key="6">
    <source>
        <dbReference type="EMBL" id="GIM86607.1"/>
    </source>
</evidence>
<evidence type="ECO:0000256" key="3">
    <source>
        <dbReference type="ARBA" id="ARBA00022989"/>
    </source>
</evidence>
<evidence type="ECO:0000256" key="4">
    <source>
        <dbReference type="ARBA" id="ARBA00023136"/>
    </source>
</evidence>
<gene>
    <name evidence="6" type="ORF">Sar04_33430</name>
</gene>
<evidence type="ECO:0000256" key="2">
    <source>
        <dbReference type="ARBA" id="ARBA00022692"/>
    </source>
</evidence>
<dbReference type="SUPFAM" id="SSF103473">
    <property type="entry name" value="MFS general substrate transporter"/>
    <property type="match status" value="1"/>
</dbReference>
<reference evidence="6 7" key="1">
    <citation type="submission" date="2021-03" db="EMBL/GenBank/DDBJ databases">
        <title>Whole genome shotgun sequence of Salinispora arenicola NBRC 105043.</title>
        <authorList>
            <person name="Komaki H."/>
            <person name="Tamura T."/>
        </authorList>
    </citation>
    <scope>NUCLEOTIDE SEQUENCE [LARGE SCALE GENOMIC DNA]</scope>
    <source>
        <strain evidence="6 7">NBRC 105043</strain>
    </source>
</reference>
<evidence type="ECO:0000259" key="5">
    <source>
        <dbReference type="PROSITE" id="PS50850"/>
    </source>
</evidence>
<sequence length="66" mass="6738">MAGARGLQGLGAGGLTVIALAVVADLAPPEKRARYQANLGAAFAIARAGATCSARRLRPRLQSHRA</sequence>